<keyword evidence="1" id="KW-1133">Transmembrane helix</keyword>
<dbReference type="Proteomes" id="UP000317650">
    <property type="component" value="Chromosome 11"/>
</dbReference>
<dbReference type="PANTHER" id="PTHR33128:SF9">
    <property type="entry name" value="PROTEIN, PUTATIVE-RELATED"/>
    <property type="match status" value="1"/>
</dbReference>
<protein>
    <recommendedName>
        <fullName evidence="4">Transmembrane protein</fullName>
    </recommendedName>
</protein>
<feature type="transmembrane region" description="Helical" evidence="1">
    <location>
        <begin position="152"/>
        <end position="175"/>
    </location>
</feature>
<name>A0A4S8J4R6_MUSBA</name>
<dbReference type="InterPro" id="IPR021775">
    <property type="entry name" value="DUF3339"/>
</dbReference>
<organism evidence="2 3">
    <name type="scientific">Musa balbisiana</name>
    <name type="common">Banana</name>
    <dbReference type="NCBI Taxonomy" id="52838"/>
    <lineage>
        <taxon>Eukaryota</taxon>
        <taxon>Viridiplantae</taxon>
        <taxon>Streptophyta</taxon>
        <taxon>Embryophyta</taxon>
        <taxon>Tracheophyta</taxon>
        <taxon>Spermatophyta</taxon>
        <taxon>Magnoliopsida</taxon>
        <taxon>Liliopsida</taxon>
        <taxon>Zingiberales</taxon>
        <taxon>Musaceae</taxon>
        <taxon>Musa</taxon>
    </lineage>
</organism>
<dbReference type="AlphaFoldDB" id="A0A4S8J4R6"/>
<reference evidence="2 3" key="1">
    <citation type="journal article" date="2019" name="Nat. Plants">
        <title>Genome sequencing of Musa balbisiana reveals subgenome evolution and function divergence in polyploid bananas.</title>
        <authorList>
            <person name="Yao X."/>
        </authorList>
    </citation>
    <scope>NUCLEOTIDE SEQUENCE [LARGE SCALE GENOMIC DNA]</scope>
    <source>
        <strain evidence="3">cv. DH-PKW</strain>
        <tissue evidence="2">Leaves</tissue>
    </source>
</reference>
<comment type="caution">
    <text evidence="2">The sequence shown here is derived from an EMBL/GenBank/DDBJ whole genome shotgun (WGS) entry which is preliminary data.</text>
</comment>
<gene>
    <name evidence="2" type="ORF">C4D60_Mb11t17300</name>
</gene>
<dbReference type="EMBL" id="PYDT01000007">
    <property type="protein sequence ID" value="THU56443.1"/>
    <property type="molecule type" value="Genomic_DNA"/>
</dbReference>
<keyword evidence="1" id="KW-0812">Transmembrane</keyword>
<dbReference type="Pfam" id="PF11820">
    <property type="entry name" value="DUF3339"/>
    <property type="match status" value="1"/>
</dbReference>
<sequence>MVAGLFFACVDTCEKLRKPQPLLSSSLPLSTAAEALTRTCRRQVAGWLFACVDTCEKLRKPQPLLSSSLPLSIAAEALTTAAEVKQRITRVVVSAAVVSRRSREERGMADWWPVFVAVVLFVLLSPGLLFQIPSKGKVVEFGTLQTSSIAIFIYSILFLGLAAVFMLAVGVHVYLG</sequence>
<evidence type="ECO:0000313" key="2">
    <source>
        <dbReference type="EMBL" id="THU56443.1"/>
    </source>
</evidence>
<accession>A0A4S8J4R6</accession>
<proteinExistence type="predicted"/>
<keyword evidence="1" id="KW-0472">Membrane</keyword>
<feature type="transmembrane region" description="Helical" evidence="1">
    <location>
        <begin position="111"/>
        <end position="132"/>
    </location>
</feature>
<evidence type="ECO:0000313" key="3">
    <source>
        <dbReference type="Proteomes" id="UP000317650"/>
    </source>
</evidence>
<dbReference type="PANTHER" id="PTHR33128">
    <property type="entry name" value="OS05G0103400 PROTEIN"/>
    <property type="match status" value="1"/>
</dbReference>
<keyword evidence="3" id="KW-1185">Reference proteome</keyword>
<evidence type="ECO:0008006" key="4">
    <source>
        <dbReference type="Google" id="ProtNLM"/>
    </source>
</evidence>
<evidence type="ECO:0000256" key="1">
    <source>
        <dbReference type="SAM" id="Phobius"/>
    </source>
</evidence>